<dbReference type="GO" id="GO:0035435">
    <property type="term" value="P:phosphate ion transmembrane transport"/>
    <property type="evidence" value="ECO:0007669"/>
    <property type="project" value="InterPro"/>
</dbReference>
<sequence>MPRLLTCAAVALTPLALVACTESSDPATTAADADNITGQLVGEGASSQQNAMSVFQKAFIEAYPKADLSYNASGSGAGIEAFINGTATFAGSDSALKDEQVDQAAVRCEGNPAWHLPSTIGPVAIAYHLDGVEETINLSTQNLARIFSGEVTTWNDPAIGADNPGVALPDKDITIIFRSDESGTSDNFQKFLAASTGAWNSEGKQFPDTVGEGANGSAGVADQVEKIDGAITYVEAGFAQGRENIRVATVDFGSGRVELNNQTVEAALDSLAFKDTDSPHNMVVDTEALFASRGEGAYPLILTTYNIVCSAGYDQSQSDLVKAFFSTALDNQGAQLEQAGFIPVTGTHLQRLRDAVDAIA</sequence>
<dbReference type="NCBIfam" id="TIGR00975">
    <property type="entry name" value="3a0107s03"/>
    <property type="match status" value="1"/>
</dbReference>
<comment type="similarity">
    <text evidence="1 4">Belongs to the PstS family.</text>
</comment>
<dbReference type="SUPFAM" id="SSF53850">
    <property type="entry name" value="Periplasmic binding protein-like II"/>
    <property type="match status" value="1"/>
</dbReference>
<proteinExistence type="inferred from homology"/>
<dbReference type="Gene3D" id="3.40.190.10">
    <property type="entry name" value="Periplasmic binding protein-like II"/>
    <property type="match status" value="2"/>
</dbReference>
<dbReference type="PROSITE" id="PS51257">
    <property type="entry name" value="PROKAR_LIPOPROTEIN"/>
    <property type="match status" value="1"/>
</dbReference>
<accession>A0A7T0KGM8</accession>
<feature type="signal peptide" evidence="5">
    <location>
        <begin position="1"/>
        <end position="19"/>
    </location>
</feature>
<keyword evidence="3 4" id="KW-0592">Phosphate transport</keyword>
<name>A0A7T0KGM8_9CORY</name>
<dbReference type="EMBL" id="CP064954">
    <property type="protein sequence ID" value="QPK80406.1"/>
    <property type="molecule type" value="Genomic_DNA"/>
</dbReference>
<dbReference type="PANTHER" id="PTHR42996">
    <property type="entry name" value="PHOSPHATE-BINDING PROTEIN PSTS"/>
    <property type="match status" value="1"/>
</dbReference>
<dbReference type="AlphaFoldDB" id="A0A7T0KGM8"/>
<evidence type="ECO:0000256" key="4">
    <source>
        <dbReference type="PIRNR" id="PIRNR002756"/>
    </source>
</evidence>
<dbReference type="GO" id="GO:0043190">
    <property type="term" value="C:ATP-binding cassette (ABC) transporter complex"/>
    <property type="evidence" value="ECO:0007669"/>
    <property type="project" value="InterPro"/>
</dbReference>
<dbReference type="InterPro" id="IPR024370">
    <property type="entry name" value="PBP_domain"/>
</dbReference>
<dbReference type="PIRSF" id="PIRSF002756">
    <property type="entry name" value="PstS"/>
    <property type="match status" value="1"/>
</dbReference>
<evidence type="ECO:0000313" key="7">
    <source>
        <dbReference type="EMBL" id="QPK80406.1"/>
    </source>
</evidence>
<dbReference type="InterPro" id="IPR005673">
    <property type="entry name" value="ABC_phos-bd_PstS"/>
</dbReference>
<organism evidence="7 8">
    <name type="scientific">Corynebacterium lizhenjunii</name>
    <dbReference type="NCBI Taxonomy" id="2709394"/>
    <lineage>
        <taxon>Bacteria</taxon>
        <taxon>Bacillati</taxon>
        <taxon>Actinomycetota</taxon>
        <taxon>Actinomycetes</taxon>
        <taxon>Mycobacteriales</taxon>
        <taxon>Corynebacteriaceae</taxon>
        <taxon>Corynebacterium</taxon>
    </lineage>
</organism>
<reference evidence="7 8" key="1">
    <citation type="submission" date="2020-11" db="EMBL/GenBank/DDBJ databases">
        <title>Corynebacterium sp. ZJ-599.</title>
        <authorList>
            <person name="Zhou J."/>
        </authorList>
    </citation>
    <scope>NUCLEOTIDE SEQUENCE [LARGE SCALE GENOMIC DNA]</scope>
    <source>
        <strain evidence="7 8">ZJ-599</strain>
    </source>
</reference>
<evidence type="ECO:0000259" key="6">
    <source>
        <dbReference type="Pfam" id="PF12849"/>
    </source>
</evidence>
<evidence type="ECO:0000256" key="1">
    <source>
        <dbReference type="ARBA" id="ARBA00008725"/>
    </source>
</evidence>
<dbReference type="Proteomes" id="UP000594681">
    <property type="component" value="Chromosome"/>
</dbReference>
<keyword evidence="2 4" id="KW-0813">Transport</keyword>
<dbReference type="CDD" id="cd13565">
    <property type="entry name" value="PBP2_PstS"/>
    <property type="match status" value="1"/>
</dbReference>
<dbReference type="GO" id="GO:0042301">
    <property type="term" value="F:phosphate ion binding"/>
    <property type="evidence" value="ECO:0007669"/>
    <property type="project" value="InterPro"/>
</dbReference>
<dbReference type="InterPro" id="IPR050962">
    <property type="entry name" value="Phosphate-bind_PstS"/>
</dbReference>
<evidence type="ECO:0000256" key="5">
    <source>
        <dbReference type="SAM" id="SignalP"/>
    </source>
</evidence>
<keyword evidence="5" id="KW-0732">Signal</keyword>
<dbReference type="PANTHER" id="PTHR42996:SF1">
    <property type="entry name" value="PHOSPHATE-BINDING PROTEIN PSTS"/>
    <property type="match status" value="1"/>
</dbReference>
<evidence type="ECO:0000313" key="8">
    <source>
        <dbReference type="Proteomes" id="UP000594681"/>
    </source>
</evidence>
<keyword evidence="8" id="KW-1185">Reference proteome</keyword>
<feature type="domain" description="PBP" evidence="6">
    <location>
        <begin position="34"/>
        <end position="325"/>
    </location>
</feature>
<gene>
    <name evidence="7" type="primary">pstS</name>
    <name evidence="7" type="ORF">G7Y31_10190</name>
</gene>
<evidence type="ECO:0000256" key="3">
    <source>
        <dbReference type="ARBA" id="ARBA00022592"/>
    </source>
</evidence>
<feature type="chain" id="PRO_5039334404" description="Phosphate-binding protein" evidence="5">
    <location>
        <begin position="20"/>
        <end position="360"/>
    </location>
</feature>
<evidence type="ECO:0000256" key="2">
    <source>
        <dbReference type="ARBA" id="ARBA00022448"/>
    </source>
</evidence>
<dbReference type="Pfam" id="PF12849">
    <property type="entry name" value="PBP_like_2"/>
    <property type="match status" value="1"/>
</dbReference>
<dbReference type="KEGG" id="cliz:G7Y31_10190"/>
<protein>
    <recommendedName>
        <fullName evidence="4">Phosphate-binding protein</fullName>
    </recommendedName>
</protein>